<feature type="transmembrane region" description="Helical" evidence="8">
    <location>
        <begin position="22"/>
        <end position="44"/>
    </location>
</feature>
<keyword evidence="4" id="KW-0997">Cell inner membrane</keyword>
<dbReference type="SUPFAM" id="SSF161098">
    <property type="entry name" value="MetI-like"/>
    <property type="match status" value="1"/>
</dbReference>
<evidence type="ECO:0000256" key="2">
    <source>
        <dbReference type="ARBA" id="ARBA00022448"/>
    </source>
</evidence>
<dbReference type="Proteomes" id="UP001597083">
    <property type="component" value="Unassembled WGS sequence"/>
</dbReference>
<feature type="transmembrane region" description="Helical" evidence="8">
    <location>
        <begin position="180"/>
        <end position="198"/>
    </location>
</feature>
<evidence type="ECO:0000313" key="11">
    <source>
        <dbReference type="Proteomes" id="UP001597083"/>
    </source>
</evidence>
<dbReference type="EMBL" id="JBHTIR010002879">
    <property type="protein sequence ID" value="MFD0854358.1"/>
    <property type="molecule type" value="Genomic_DNA"/>
</dbReference>
<feature type="transmembrane region" description="Helical" evidence="8">
    <location>
        <begin position="232"/>
        <end position="254"/>
    </location>
</feature>
<evidence type="ECO:0000256" key="8">
    <source>
        <dbReference type="RuleBase" id="RU363032"/>
    </source>
</evidence>
<keyword evidence="7 8" id="KW-0472">Membrane</keyword>
<evidence type="ECO:0000256" key="3">
    <source>
        <dbReference type="ARBA" id="ARBA00022475"/>
    </source>
</evidence>
<dbReference type="InterPro" id="IPR035906">
    <property type="entry name" value="MetI-like_sf"/>
</dbReference>
<reference evidence="11" key="1">
    <citation type="journal article" date="2019" name="Int. J. Syst. Evol. Microbiol.">
        <title>The Global Catalogue of Microorganisms (GCM) 10K type strain sequencing project: providing services to taxonomists for standard genome sequencing and annotation.</title>
        <authorList>
            <consortium name="The Broad Institute Genomics Platform"/>
            <consortium name="The Broad Institute Genome Sequencing Center for Infectious Disease"/>
            <person name="Wu L."/>
            <person name="Ma J."/>
        </authorList>
    </citation>
    <scope>NUCLEOTIDE SEQUENCE [LARGE SCALE GENOMIC DNA]</scope>
    <source>
        <strain evidence="11">JCM 31696</strain>
    </source>
</reference>
<dbReference type="InterPro" id="IPR000515">
    <property type="entry name" value="MetI-like"/>
</dbReference>
<protein>
    <submittedName>
        <fullName evidence="10">ABC transporter permease</fullName>
    </submittedName>
</protein>
<organism evidence="10 11">
    <name type="scientific">Actinomadura adrarensis</name>
    <dbReference type="NCBI Taxonomy" id="1819600"/>
    <lineage>
        <taxon>Bacteria</taxon>
        <taxon>Bacillati</taxon>
        <taxon>Actinomycetota</taxon>
        <taxon>Actinomycetes</taxon>
        <taxon>Streptosporangiales</taxon>
        <taxon>Thermomonosporaceae</taxon>
        <taxon>Actinomadura</taxon>
    </lineage>
</organism>
<feature type="non-terminal residue" evidence="10">
    <location>
        <position position="1"/>
    </location>
</feature>
<comment type="similarity">
    <text evidence="8">Belongs to the binding-protein-dependent transport system permease family.</text>
</comment>
<dbReference type="CDD" id="cd06261">
    <property type="entry name" value="TM_PBP2"/>
    <property type="match status" value="1"/>
</dbReference>
<keyword evidence="6 8" id="KW-1133">Transmembrane helix</keyword>
<dbReference type="PANTHER" id="PTHR43357:SF4">
    <property type="entry name" value="INNER MEMBRANE ABC TRANSPORTER PERMEASE PROTEIN YDCV"/>
    <property type="match status" value="1"/>
</dbReference>
<feature type="domain" description="ABC transmembrane type-1" evidence="9">
    <location>
        <begin position="1"/>
        <end position="199"/>
    </location>
</feature>
<dbReference type="Gene3D" id="1.10.3720.10">
    <property type="entry name" value="MetI-like"/>
    <property type="match status" value="1"/>
</dbReference>
<sequence>VGGGLAWLNERTDARMGLLSDLLPMVPFLVPPVAGSMGWMMLFAPKAGYINNAWWWLLERFGIHTQKPLMDIYSWHGMVFVFSIYGVAFTYMMIAPALRTLDSSLEEQSRVSGAGGLRTMVRVTLPAIMPAVIAGALLWIWIALVTVDIPMVIGTPADIPMLSTELVEALRHTFPVDRELAVGLSSIVALIVMAVWLIHHRVMHSQRNSTMGSKGSRTVAVKLGRWRTPVRVAMLGYMGVTTVLPFGALLVVAVTGSWRPTIQWSSASFDRFTELLSNPATAAGL</sequence>
<evidence type="ECO:0000256" key="1">
    <source>
        <dbReference type="ARBA" id="ARBA00004429"/>
    </source>
</evidence>
<accession>A0ABW3CKW4</accession>
<feature type="transmembrane region" description="Helical" evidence="8">
    <location>
        <begin position="75"/>
        <end position="98"/>
    </location>
</feature>
<comment type="caution">
    <text evidence="10">The sequence shown here is derived from an EMBL/GenBank/DDBJ whole genome shotgun (WGS) entry which is preliminary data.</text>
</comment>
<keyword evidence="11" id="KW-1185">Reference proteome</keyword>
<evidence type="ECO:0000256" key="7">
    <source>
        <dbReference type="ARBA" id="ARBA00023136"/>
    </source>
</evidence>
<dbReference type="PROSITE" id="PS50928">
    <property type="entry name" value="ABC_TM1"/>
    <property type="match status" value="1"/>
</dbReference>
<dbReference type="Pfam" id="PF00528">
    <property type="entry name" value="BPD_transp_1"/>
    <property type="match status" value="1"/>
</dbReference>
<evidence type="ECO:0000259" key="9">
    <source>
        <dbReference type="PROSITE" id="PS50928"/>
    </source>
</evidence>
<feature type="non-terminal residue" evidence="10">
    <location>
        <position position="285"/>
    </location>
</feature>
<comment type="subcellular location">
    <subcellularLocation>
        <location evidence="1">Cell inner membrane</location>
        <topology evidence="1">Multi-pass membrane protein</topology>
    </subcellularLocation>
    <subcellularLocation>
        <location evidence="8">Cell membrane</location>
        <topology evidence="8">Multi-pass membrane protein</topology>
    </subcellularLocation>
</comment>
<evidence type="ECO:0000256" key="4">
    <source>
        <dbReference type="ARBA" id="ARBA00022519"/>
    </source>
</evidence>
<evidence type="ECO:0000256" key="5">
    <source>
        <dbReference type="ARBA" id="ARBA00022692"/>
    </source>
</evidence>
<evidence type="ECO:0000313" key="10">
    <source>
        <dbReference type="EMBL" id="MFD0854358.1"/>
    </source>
</evidence>
<evidence type="ECO:0000256" key="6">
    <source>
        <dbReference type="ARBA" id="ARBA00022989"/>
    </source>
</evidence>
<gene>
    <name evidence="10" type="ORF">ACFQ07_19120</name>
</gene>
<name>A0ABW3CKW4_9ACTN</name>
<keyword evidence="5 8" id="KW-0812">Transmembrane</keyword>
<dbReference type="PANTHER" id="PTHR43357">
    <property type="entry name" value="INNER MEMBRANE ABC TRANSPORTER PERMEASE PROTEIN YDCV"/>
    <property type="match status" value="1"/>
</dbReference>
<keyword evidence="3" id="KW-1003">Cell membrane</keyword>
<feature type="transmembrane region" description="Helical" evidence="8">
    <location>
        <begin position="119"/>
        <end position="142"/>
    </location>
</feature>
<proteinExistence type="inferred from homology"/>
<keyword evidence="2 8" id="KW-0813">Transport</keyword>